<evidence type="ECO:0000256" key="3">
    <source>
        <dbReference type="ARBA" id="ARBA00022515"/>
    </source>
</evidence>
<comment type="similarity">
    <text evidence="1 9">Belongs to the eukaryotic-type primase large subunit family.</text>
</comment>
<evidence type="ECO:0000256" key="1">
    <source>
        <dbReference type="ARBA" id="ARBA00010564"/>
    </source>
</evidence>
<evidence type="ECO:0000256" key="7">
    <source>
        <dbReference type="ARBA" id="ARBA00023014"/>
    </source>
</evidence>
<evidence type="ECO:0000256" key="6">
    <source>
        <dbReference type="ARBA" id="ARBA00023004"/>
    </source>
</evidence>
<dbReference type="EMBL" id="JALJOT010000012">
    <property type="protein sequence ID" value="KAK9904980.1"/>
    <property type="molecule type" value="Genomic_DNA"/>
</dbReference>
<dbReference type="Pfam" id="PF04104">
    <property type="entry name" value="DNA_primase_lrg"/>
    <property type="match status" value="1"/>
</dbReference>
<comment type="caution">
    <text evidence="12">The sequence shown here is derived from an EMBL/GenBank/DDBJ whole genome shotgun (WGS) entry which is preliminary data.</text>
</comment>
<dbReference type="InterPro" id="IPR016558">
    <property type="entry name" value="DNA_primase_lsu_euk"/>
</dbReference>
<sequence>MSAWLERQQARTIRPAADGPVEDITHQRISLYKEPPSGEVCIEECERFAIDRLRVLKGIEEAKTKGFKGDQLHGLVIQLADKHLKCATAEETRWKDAVSHFVLRLAYCRTEDLRRWFLLQECELFRCRFKNEMPTSQVEFMRRHNFAYEALAGEEYQGLKADLVKVQESVGNFAFAAEIKQPTSKDAFFKVPFEQVPDLVASRRVLLRGGAAFVSRHEVASLVVGHFRAGLSHSLALTARRWAASIADEEAERLTPVVLSLSERYLGPDYGDGAPKGPQDVVMAAQIPALAKQSFPLCMQNMHSRLHADSHLKHFGRLELGLFLKGIGLPMEEAMKFWRAEFGPKISGEKFDKEYAYNVRYNYAKEGKRTDYTPYSCKKIISIPVPKNEAFGCPYKTLSPADLTEQLRAMRLPPRSVEEVVAKARGGHFQLACMAEYEGRHSCLCDEGINHPNQYYDESRKVFLEQQKPAEPATGAALQPGVPQAKSAIGTPPSIVTVSAT</sequence>
<feature type="domain" description="DNA primase large subunit C-terminal" evidence="11">
    <location>
        <begin position="290"/>
        <end position="456"/>
    </location>
</feature>
<evidence type="ECO:0000256" key="10">
    <source>
        <dbReference type="SAM" id="MobiDB-lite"/>
    </source>
</evidence>
<organism evidence="12 13">
    <name type="scientific">Coccomyxa subellipsoidea</name>
    <dbReference type="NCBI Taxonomy" id="248742"/>
    <lineage>
        <taxon>Eukaryota</taxon>
        <taxon>Viridiplantae</taxon>
        <taxon>Chlorophyta</taxon>
        <taxon>core chlorophytes</taxon>
        <taxon>Trebouxiophyceae</taxon>
        <taxon>Trebouxiophyceae incertae sedis</taxon>
        <taxon>Coccomyxaceae</taxon>
        <taxon>Coccomyxa</taxon>
    </lineage>
</organism>
<keyword evidence="6 9" id="KW-0408">Iron</keyword>
<evidence type="ECO:0000256" key="4">
    <source>
        <dbReference type="ARBA" id="ARBA00022705"/>
    </source>
</evidence>
<keyword evidence="2 9" id="KW-0004">4Fe-4S</keyword>
<proteinExistence type="inferred from homology"/>
<protein>
    <recommendedName>
        <fullName evidence="9">DNA primase large subunit</fullName>
    </recommendedName>
</protein>
<evidence type="ECO:0000313" key="13">
    <source>
        <dbReference type="Proteomes" id="UP001491310"/>
    </source>
</evidence>
<dbReference type="CDD" id="cd07322">
    <property type="entry name" value="PriL_PriS_Eukaryotic"/>
    <property type="match status" value="1"/>
</dbReference>
<dbReference type="InterPro" id="IPR007238">
    <property type="entry name" value="DNA_primase_lsu_euk/arc"/>
</dbReference>
<keyword evidence="7 9" id="KW-0411">Iron-sulfur</keyword>
<evidence type="ECO:0000259" key="11">
    <source>
        <dbReference type="Pfam" id="PF04104"/>
    </source>
</evidence>
<dbReference type="Proteomes" id="UP001491310">
    <property type="component" value="Unassembled WGS sequence"/>
</dbReference>
<reference evidence="12 13" key="1">
    <citation type="journal article" date="2024" name="Nat. Commun.">
        <title>Phylogenomics reveals the evolutionary origins of lichenization in chlorophyte algae.</title>
        <authorList>
            <person name="Puginier C."/>
            <person name="Libourel C."/>
            <person name="Otte J."/>
            <person name="Skaloud P."/>
            <person name="Haon M."/>
            <person name="Grisel S."/>
            <person name="Petersen M."/>
            <person name="Berrin J.G."/>
            <person name="Delaux P.M."/>
            <person name="Dal Grande F."/>
            <person name="Keller J."/>
        </authorList>
    </citation>
    <scope>NUCLEOTIDE SEQUENCE [LARGE SCALE GENOMIC DNA]</scope>
    <source>
        <strain evidence="12 13">SAG 216-7</strain>
    </source>
</reference>
<gene>
    <name evidence="12" type="ORF">WJX75_006926</name>
</gene>
<dbReference type="Gene3D" id="1.20.930.80">
    <property type="match status" value="1"/>
</dbReference>
<evidence type="ECO:0000256" key="5">
    <source>
        <dbReference type="ARBA" id="ARBA00022723"/>
    </source>
</evidence>
<dbReference type="PANTHER" id="PTHR10537">
    <property type="entry name" value="DNA PRIMASE LARGE SUBUNIT"/>
    <property type="match status" value="1"/>
</dbReference>
<keyword evidence="13" id="KW-1185">Reference proteome</keyword>
<feature type="region of interest" description="Disordered" evidence="10">
    <location>
        <begin position="470"/>
        <end position="501"/>
    </location>
</feature>
<keyword evidence="4 9" id="KW-0235">DNA replication</keyword>
<keyword evidence="5 9" id="KW-0479">Metal-binding</keyword>
<accession>A0ABR2YGQ6</accession>
<evidence type="ECO:0000256" key="9">
    <source>
        <dbReference type="PIRNR" id="PIRNR009449"/>
    </source>
</evidence>
<comment type="function">
    <text evidence="9">DNA primase is the polymerase that synthesizes small RNA primers for the Okazaki fragments made during discontinuous DNA replication.</text>
</comment>
<evidence type="ECO:0000256" key="2">
    <source>
        <dbReference type="ARBA" id="ARBA00022485"/>
    </source>
</evidence>
<dbReference type="Pfam" id="PF26466">
    <property type="entry name" value="DNA_primase_lrg_N"/>
    <property type="match status" value="1"/>
</dbReference>
<evidence type="ECO:0000256" key="8">
    <source>
        <dbReference type="ARBA" id="ARBA00023125"/>
    </source>
</evidence>
<name>A0ABR2YGQ6_9CHLO</name>
<dbReference type="PANTHER" id="PTHR10537:SF3">
    <property type="entry name" value="DNA PRIMASE LARGE SUBUNIT"/>
    <property type="match status" value="1"/>
</dbReference>
<dbReference type="PIRSF" id="PIRSF009449">
    <property type="entry name" value="DNA_primase_large_subunit"/>
    <property type="match status" value="1"/>
</dbReference>
<keyword evidence="8 9" id="KW-0238">DNA-binding</keyword>
<evidence type="ECO:0000313" key="12">
    <source>
        <dbReference type="EMBL" id="KAK9904980.1"/>
    </source>
</evidence>
<dbReference type="InterPro" id="IPR058560">
    <property type="entry name" value="DNA_primase_C"/>
</dbReference>
<comment type="cofactor">
    <cofactor evidence="9">
        <name>[4Fe-4S] cluster</name>
        <dbReference type="ChEBI" id="CHEBI:49883"/>
    </cofactor>
    <text evidence="9">Binds 1 [4Fe-4S] cluster.</text>
</comment>
<keyword evidence="3 9" id="KW-0639">Primosome</keyword>